<feature type="region of interest" description="Disordered" evidence="1">
    <location>
        <begin position="1"/>
        <end position="36"/>
    </location>
</feature>
<gene>
    <name evidence="2" type="ORF">NDU88_010600</name>
</gene>
<dbReference type="AlphaFoldDB" id="A0AAV7PZC9"/>
<evidence type="ECO:0000313" key="2">
    <source>
        <dbReference type="EMBL" id="KAJ1132274.1"/>
    </source>
</evidence>
<comment type="caution">
    <text evidence="2">The sequence shown here is derived from an EMBL/GenBank/DDBJ whole genome shotgun (WGS) entry which is preliminary data.</text>
</comment>
<accession>A0AAV7PZC9</accession>
<evidence type="ECO:0000256" key="1">
    <source>
        <dbReference type="SAM" id="MobiDB-lite"/>
    </source>
</evidence>
<reference evidence="2" key="1">
    <citation type="journal article" date="2022" name="bioRxiv">
        <title>Sequencing and chromosome-scale assembly of the giantPleurodeles waltlgenome.</title>
        <authorList>
            <person name="Brown T."/>
            <person name="Elewa A."/>
            <person name="Iarovenko S."/>
            <person name="Subramanian E."/>
            <person name="Araus A.J."/>
            <person name="Petzold A."/>
            <person name="Susuki M."/>
            <person name="Suzuki K.-i.T."/>
            <person name="Hayashi T."/>
            <person name="Toyoda A."/>
            <person name="Oliveira C."/>
            <person name="Osipova E."/>
            <person name="Leigh N.D."/>
            <person name="Simon A."/>
            <person name="Yun M.H."/>
        </authorList>
    </citation>
    <scope>NUCLEOTIDE SEQUENCE</scope>
    <source>
        <strain evidence="2">20211129_DDA</strain>
        <tissue evidence="2">Liver</tissue>
    </source>
</reference>
<sequence length="103" mass="12232">MPTSEGQARCARRDTRARRKKWAHTRAREKSQHKTNIRFGVPRYLVTAHAAKQREIYTKKSRREVNVCFRVLRYVVTAHAAKQRGIYTKKSRHEVNVRFSVPR</sequence>
<feature type="compositionally biased region" description="Basic residues" evidence="1">
    <location>
        <begin position="15"/>
        <end position="25"/>
    </location>
</feature>
<evidence type="ECO:0000313" key="3">
    <source>
        <dbReference type="Proteomes" id="UP001066276"/>
    </source>
</evidence>
<dbReference type="Proteomes" id="UP001066276">
    <property type="component" value="Chromosome 7"/>
</dbReference>
<keyword evidence="3" id="KW-1185">Reference proteome</keyword>
<proteinExistence type="predicted"/>
<name>A0AAV7PZC9_PLEWA</name>
<protein>
    <submittedName>
        <fullName evidence="2">Uncharacterized protein</fullName>
    </submittedName>
</protein>
<organism evidence="2 3">
    <name type="scientific">Pleurodeles waltl</name>
    <name type="common">Iberian ribbed newt</name>
    <dbReference type="NCBI Taxonomy" id="8319"/>
    <lineage>
        <taxon>Eukaryota</taxon>
        <taxon>Metazoa</taxon>
        <taxon>Chordata</taxon>
        <taxon>Craniata</taxon>
        <taxon>Vertebrata</taxon>
        <taxon>Euteleostomi</taxon>
        <taxon>Amphibia</taxon>
        <taxon>Batrachia</taxon>
        <taxon>Caudata</taxon>
        <taxon>Salamandroidea</taxon>
        <taxon>Salamandridae</taxon>
        <taxon>Pleurodelinae</taxon>
        <taxon>Pleurodeles</taxon>
    </lineage>
</organism>
<dbReference type="EMBL" id="JANPWB010000011">
    <property type="protein sequence ID" value="KAJ1132274.1"/>
    <property type="molecule type" value="Genomic_DNA"/>
</dbReference>